<evidence type="ECO:0000256" key="1">
    <source>
        <dbReference type="ARBA" id="ARBA00023172"/>
    </source>
</evidence>
<name>A0ABM6V774_9ACTN</name>
<dbReference type="PROSITE" id="PS51898">
    <property type="entry name" value="TYR_RECOMBINASE"/>
    <property type="match status" value="1"/>
</dbReference>
<dbReference type="InterPro" id="IPR011010">
    <property type="entry name" value="DNA_brk_join_enz"/>
</dbReference>
<feature type="domain" description="Tyr recombinase" evidence="3">
    <location>
        <begin position="1"/>
        <end position="173"/>
    </location>
</feature>
<dbReference type="SUPFAM" id="SSF56349">
    <property type="entry name" value="DNA breaking-rejoining enzymes"/>
    <property type="match status" value="1"/>
</dbReference>
<dbReference type="CDD" id="cd01189">
    <property type="entry name" value="INT_ICEBs1_C_like"/>
    <property type="match status" value="1"/>
</dbReference>
<feature type="region of interest" description="Disordered" evidence="2">
    <location>
        <begin position="174"/>
        <end position="252"/>
    </location>
</feature>
<organism evidence="4 5">
    <name type="scientific">Streptomyces spongiicola</name>
    <dbReference type="NCBI Taxonomy" id="1690221"/>
    <lineage>
        <taxon>Bacteria</taxon>
        <taxon>Bacillati</taxon>
        <taxon>Actinomycetota</taxon>
        <taxon>Actinomycetes</taxon>
        <taxon>Kitasatosporales</taxon>
        <taxon>Streptomycetaceae</taxon>
        <taxon>Streptomyces</taxon>
    </lineage>
</organism>
<dbReference type="Pfam" id="PF00589">
    <property type="entry name" value="Phage_integrase"/>
    <property type="match status" value="1"/>
</dbReference>
<dbReference type="InterPro" id="IPR050090">
    <property type="entry name" value="Tyrosine_recombinase_XerCD"/>
</dbReference>
<feature type="compositionally biased region" description="Polar residues" evidence="2">
    <location>
        <begin position="185"/>
        <end position="196"/>
    </location>
</feature>
<evidence type="ECO:0000313" key="5">
    <source>
        <dbReference type="Proteomes" id="UP000245051"/>
    </source>
</evidence>
<protein>
    <submittedName>
        <fullName evidence="4">Site-specific integrase</fullName>
    </submittedName>
</protein>
<evidence type="ECO:0000259" key="3">
    <source>
        <dbReference type="PROSITE" id="PS51898"/>
    </source>
</evidence>
<dbReference type="Gene3D" id="1.10.443.10">
    <property type="entry name" value="Intergrase catalytic core"/>
    <property type="match status" value="1"/>
</dbReference>
<evidence type="ECO:0000313" key="4">
    <source>
        <dbReference type="EMBL" id="AWK09937.1"/>
    </source>
</evidence>
<proteinExistence type="predicted"/>
<dbReference type="Proteomes" id="UP000245051">
    <property type="component" value="Chromosome"/>
</dbReference>
<evidence type="ECO:0000256" key="2">
    <source>
        <dbReference type="SAM" id="MobiDB-lite"/>
    </source>
</evidence>
<keyword evidence="1" id="KW-0233">DNA recombination</keyword>
<gene>
    <name evidence="4" type="ORF">DDQ41_14615</name>
</gene>
<keyword evidence="5" id="KW-1185">Reference proteome</keyword>
<dbReference type="EMBL" id="CP029254">
    <property type="protein sequence ID" value="AWK09937.1"/>
    <property type="molecule type" value="Genomic_DNA"/>
</dbReference>
<reference evidence="4 5" key="1">
    <citation type="submission" date="2018-05" db="EMBL/GenBank/DDBJ databases">
        <title>Complete genome sequence of the Type Strain of Streptomyces spongiicola HNM0071, the producer of staurosporine.</title>
        <authorList>
            <person name="Zhou S."/>
            <person name="Huang X."/>
        </authorList>
    </citation>
    <scope>NUCLEOTIDE SEQUENCE [LARGE SCALE GENOMIC DNA]</scope>
    <source>
        <strain evidence="4 5">HNM0071</strain>
    </source>
</reference>
<sequence length="252" mass="27326">MIAFRGLRRGEACGRQWTDTDLGAALLTVATQLVQRGWKVEESAPRTDSGERVIALDSETVKVLKAHRKRQLKERLKWGEWSEAYVETGRVFTQGNGEWPHPAWVTDQFQRLAAEAGLPPIRLHDLRHGAAKLAVAAGADMKIVQEMLGHSSITITSDTYASVLPEAARKAAEDAARLVPRQGRRTTGLTSGSHSGDQAGGKSRTPRPGKPDGALKRRSKRVSPDPGAVGRVGLEPTTNGLKVPAGSCRDFR</sequence>
<accession>A0ABM6V774</accession>
<dbReference type="PANTHER" id="PTHR30349:SF91">
    <property type="entry name" value="INTA PROTEIN"/>
    <property type="match status" value="1"/>
</dbReference>
<dbReference type="InterPro" id="IPR002104">
    <property type="entry name" value="Integrase_catalytic"/>
</dbReference>
<dbReference type="InterPro" id="IPR013762">
    <property type="entry name" value="Integrase-like_cat_sf"/>
</dbReference>
<dbReference type="PANTHER" id="PTHR30349">
    <property type="entry name" value="PHAGE INTEGRASE-RELATED"/>
    <property type="match status" value="1"/>
</dbReference>